<dbReference type="EC" id="2.5.1.114" evidence="2"/>
<feature type="domain" description="SAM-dependent methyltransferase TRM5/TYW2-type" evidence="7">
    <location>
        <begin position="183"/>
        <end position="491"/>
    </location>
</feature>
<dbReference type="AlphaFoldDB" id="A0A8H3UJL0"/>
<evidence type="ECO:0000256" key="1">
    <source>
        <dbReference type="ARBA" id="ARBA00004797"/>
    </source>
</evidence>
<accession>A0A8H3UJL0</accession>
<proteinExistence type="predicted"/>
<keyword evidence="4" id="KW-0949">S-adenosyl-L-methionine</keyword>
<evidence type="ECO:0000313" key="9">
    <source>
        <dbReference type="Proteomes" id="UP000490939"/>
    </source>
</evidence>
<dbReference type="SUPFAM" id="SSF53335">
    <property type="entry name" value="S-adenosyl-L-methionine-dependent methyltransferases"/>
    <property type="match status" value="1"/>
</dbReference>
<keyword evidence="9" id="KW-1185">Reference proteome</keyword>
<evidence type="ECO:0000256" key="3">
    <source>
        <dbReference type="ARBA" id="ARBA00022679"/>
    </source>
</evidence>
<dbReference type="InterPro" id="IPR030382">
    <property type="entry name" value="MeTrfase_TRM5/TYW2"/>
</dbReference>
<gene>
    <name evidence="8" type="ORF">EG327_009695</name>
</gene>
<dbReference type="EMBL" id="WNWR01000658">
    <property type="protein sequence ID" value="KAE9971881.1"/>
    <property type="molecule type" value="Genomic_DNA"/>
</dbReference>
<dbReference type="InterPro" id="IPR029063">
    <property type="entry name" value="SAM-dependent_MTases_sf"/>
</dbReference>
<evidence type="ECO:0000256" key="6">
    <source>
        <dbReference type="ARBA" id="ARBA00049400"/>
    </source>
</evidence>
<dbReference type="GO" id="GO:0102522">
    <property type="term" value="F:tRNA 4-demethylwyosine alpha-amino-alpha-carboxypropyltransferase activity"/>
    <property type="evidence" value="ECO:0007669"/>
    <property type="project" value="UniProtKB-EC"/>
</dbReference>
<dbReference type="Pfam" id="PF02475">
    <property type="entry name" value="TRM5-TYW2_MTfase"/>
    <property type="match status" value="1"/>
</dbReference>
<keyword evidence="3" id="KW-0808">Transferase</keyword>
<evidence type="ECO:0000256" key="5">
    <source>
        <dbReference type="ARBA" id="ARBA00022694"/>
    </source>
</evidence>
<dbReference type="GO" id="GO:0031591">
    <property type="term" value="P:wybutosine biosynthetic process"/>
    <property type="evidence" value="ECO:0007669"/>
    <property type="project" value="TreeGrafter"/>
</dbReference>
<keyword evidence="5" id="KW-0819">tRNA processing</keyword>
<dbReference type="GO" id="GO:0008175">
    <property type="term" value="F:tRNA methyltransferase activity"/>
    <property type="evidence" value="ECO:0007669"/>
    <property type="project" value="TreeGrafter"/>
</dbReference>
<dbReference type="PANTHER" id="PTHR23245">
    <property type="entry name" value="TRNA METHYLTRANSFERASE"/>
    <property type="match status" value="1"/>
</dbReference>
<evidence type="ECO:0000313" key="8">
    <source>
        <dbReference type="EMBL" id="KAE9971881.1"/>
    </source>
</evidence>
<evidence type="ECO:0000256" key="2">
    <source>
        <dbReference type="ARBA" id="ARBA00012265"/>
    </source>
</evidence>
<comment type="pathway">
    <text evidence="1">tRNA modification; wybutosine-tRNA(Phe) biosynthesis.</text>
</comment>
<dbReference type="PANTHER" id="PTHR23245:SF25">
    <property type="entry name" value="TRNA WYBUTOSINE-SYNTHESIZING PROTEIN 2 HOMOLOG"/>
    <property type="match status" value="1"/>
</dbReference>
<dbReference type="GO" id="GO:0005737">
    <property type="term" value="C:cytoplasm"/>
    <property type="evidence" value="ECO:0007669"/>
    <property type="project" value="TreeGrafter"/>
</dbReference>
<comment type="caution">
    <text evidence="8">The sequence shown here is derived from an EMBL/GenBank/DDBJ whole genome shotgun (WGS) entry which is preliminary data.</text>
</comment>
<protein>
    <recommendedName>
        <fullName evidence="2">tRNA(Phe) (4-demethylwyosine(37)-C(7)) aminocarboxypropyltransferase</fullName>
        <ecNumber evidence="2">2.5.1.114</ecNumber>
    </recommendedName>
</protein>
<dbReference type="GO" id="GO:0030488">
    <property type="term" value="P:tRNA methylation"/>
    <property type="evidence" value="ECO:0007669"/>
    <property type="project" value="TreeGrafter"/>
</dbReference>
<evidence type="ECO:0000256" key="4">
    <source>
        <dbReference type="ARBA" id="ARBA00022691"/>
    </source>
</evidence>
<dbReference type="PROSITE" id="PS51684">
    <property type="entry name" value="SAM_MT_TRM5_TYW2"/>
    <property type="match status" value="1"/>
</dbReference>
<name>A0A8H3UJL0_VENIN</name>
<dbReference type="Gene3D" id="3.40.50.150">
    <property type="entry name" value="Vaccinia Virus protein VP39"/>
    <property type="match status" value="1"/>
</dbReference>
<dbReference type="Proteomes" id="UP000490939">
    <property type="component" value="Unassembled WGS sequence"/>
</dbReference>
<comment type="catalytic activity">
    <reaction evidence="6">
        <text>4-demethylwyosine(37) in tRNA(Phe) + S-adenosyl-L-methionine = 4-demethyl-7-[(3S)-3-amino-3-carboxypropyl]wyosine(37) in tRNA(Phe) + S-methyl-5'-thioadenosine + H(+)</text>
        <dbReference type="Rhea" id="RHEA:36355"/>
        <dbReference type="Rhea" id="RHEA-COMP:10164"/>
        <dbReference type="Rhea" id="RHEA-COMP:10378"/>
        <dbReference type="ChEBI" id="CHEBI:15378"/>
        <dbReference type="ChEBI" id="CHEBI:17509"/>
        <dbReference type="ChEBI" id="CHEBI:59789"/>
        <dbReference type="ChEBI" id="CHEBI:64315"/>
        <dbReference type="ChEBI" id="CHEBI:73550"/>
        <dbReference type="EC" id="2.5.1.114"/>
    </reaction>
</comment>
<evidence type="ECO:0000259" key="7">
    <source>
        <dbReference type="PROSITE" id="PS51684"/>
    </source>
</evidence>
<organism evidence="8 9">
    <name type="scientific">Venturia inaequalis</name>
    <name type="common">Apple scab fungus</name>
    <dbReference type="NCBI Taxonomy" id="5025"/>
    <lineage>
        <taxon>Eukaryota</taxon>
        <taxon>Fungi</taxon>
        <taxon>Dikarya</taxon>
        <taxon>Ascomycota</taxon>
        <taxon>Pezizomycotina</taxon>
        <taxon>Dothideomycetes</taxon>
        <taxon>Pleosporomycetidae</taxon>
        <taxon>Venturiales</taxon>
        <taxon>Venturiaceae</taxon>
        <taxon>Venturia</taxon>
    </lineage>
</organism>
<sequence length="496" mass="54447">MAGPYISLVVPKQSVKNVKTALELHGKLDKREKIGPSTTFHSDDIKEPMLVPTTLNIMAGHSASGLINGLPIDEYKKQLLAELGLESLFDSISIHASPRAIPCATELGIETNPFTKAVRAYLSALPSELLSIVGTTIDVLLERLPTTYSIYPPMLLLPAHIFSAPDWQKLFSNTTAEQWGVLYQTVATAMSVTHIAINASIPLLSRHSEQSNSENILRSPTNLTPLYGDFGPICNASLPSSEDFASAFWVSAKQNGITQFWAPRYTMFSRGNITEKARLLQLPSIVESVEEEGGCTAVDLYAGIGYFVFSYAKAGVSKILCFELNPWSVEGLRRGAEANGWGIEIFNEEDVKDFKPTFTQLKDPEKKLLVFQMSNEAAGSILQRISGAIPPVRHVNCGLLPSSKGSWATAVKVLDPEIGGWIHVHENLAIKDIETKSEEIADEMQELLNAMPEAHVGEKGRKSIAILEHVERVKTFAPGVMHCVLDIHVMPFITKR</sequence>
<reference evidence="8 9" key="1">
    <citation type="submission" date="2019-07" db="EMBL/GenBank/DDBJ databases">
        <title>Venturia inaequalis Genome Resource.</title>
        <authorList>
            <person name="Lichtner F.J."/>
        </authorList>
    </citation>
    <scope>NUCLEOTIDE SEQUENCE [LARGE SCALE GENOMIC DNA]</scope>
    <source>
        <strain evidence="8 9">DMI_063113</strain>
    </source>
</reference>
<dbReference type="InterPro" id="IPR056743">
    <property type="entry name" value="TRM5-TYW2-like_MTfase"/>
</dbReference>